<dbReference type="InterPro" id="IPR058912">
    <property type="entry name" value="HTH_animal"/>
</dbReference>
<feature type="domain" description="Reverse transcriptase" evidence="1">
    <location>
        <begin position="42"/>
        <end position="292"/>
    </location>
</feature>
<dbReference type="CDD" id="cd00304">
    <property type="entry name" value="RT_like"/>
    <property type="match status" value="1"/>
</dbReference>
<evidence type="ECO:0000313" key="3">
    <source>
        <dbReference type="WBParaSite" id="SMTH1_56000.1"/>
    </source>
</evidence>
<dbReference type="SUPFAM" id="SSF56672">
    <property type="entry name" value="DNA/RNA polymerases"/>
    <property type="match status" value="1"/>
</dbReference>
<sequence length="524" mass="60977">MKYILNDHMRFKLEKSNKDLTDSIEKRITKVLRDLKKKMIDNSTYNNLRPRGSRSPHMYGLPKIHKQGYPLRPILSMINSPYHKVARWLADKLEPVRQRLATYTLKDSFVFADSMNHINIAGKFMVSFDVTSLFTKIPLLETIDIICQHSDILPLPVPEFKRLLLICTKDVQFQFNDIIYKQTDGVAMGSPLGPVLADIFMANLERTKLKRAIDEMTYYSRYVDDTFIVCNNQQHAINLLEFFNEAHPNIHFTMEHEKENKFHFLDIAMKRRKDGTVQRSVYKKDTWNGSYLNFNSFCPISYKKALVKTLFHRTERICTSDTLEEEVMNVKKCLKNNGYPLKFIEKYGKREDKKPKEITANKKPIFIQLQFKGDDVTGSINMRLKTALTRTYPAAKLIVLSKTCSLTQSKVDRYPFHVTTNCVYKFTCTCQSSYIGRTERRAYVRFKEHIPKSLRLNGLNAFNSAIARHLLDTGHEVDILKSFKVINKQSNSNLLKFAEAIAIKRLKPDLCIQKETVINLSLPW</sequence>
<dbReference type="PROSITE" id="PS50878">
    <property type="entry name" value="RT_POL"/>
    <property type="match status" value="1"/>
</dbReference>
<dbReference type="Pfam" id="PF26215">
    <property type="entry name" value="HTH_animal"/>
    <property type="match status" value="1"/>
</dbReference>
<evidence type="ECO:0000313" key="2">
    <source>
        <dbReference type="Proteomes" id="UP000050791"/>
    </source>
</evidence>
<proteinExistence type="predicted"/>
<dbReference type="AlphaFoldDB" id="A0AA85BGE4"/>
<name>A0AA85BGE4_9TREM</name>
<dbReference type="PANTHER" id="PTHR21301">
    <property type="entry name" value="REVERSE TRANSCRIPTASE"/>
    <property type="match status" value="1"/>
</dbReference>
<dbReference type="Proteomes" id="UP000050791">
    <property type="component" value="Unassembled WGS sequence"/>
</dbReference>
<organism evidence="2 3">
    <name type="scientific">Schistosoma mattheei</name>
    <dbReference type="NCBI Taxonomy" id="31246"/>
    <lineage>
        <taxon>Eukaryota</taxon>
        <taxon>Metazoa</taxon>
        <taxon>Spiralia</taxon>
        <taxon>Lophotrochozoa</taxon>
        <taxon>Platyhelminthes</taxon>
        <taxon>Trematoda</taxon>
        <taxon>Digenea</taxon>
        <taxon>Strigeidida</taxon>
        <taxon>Schistosomatoidea</taxon>
        <taxon>Schistosomatidae</taxon>
        <taxon>Schistosoma</taxon>
    </lineage>
</organism>
<accession>A0AA85BGE4</accession>
<dbReference type="InterPro" id="IPR000477">
    <property type="entry name" value="RT_dom"/>
</dbReference>
<dbReference type="WBParaSite" id="SMTH1_56000.1">
    <property type="protein sequence ID" value="SMTH1_56000.1"/>
    <property type="gene ID" value="SMTH1_56000"/>
</dbReference>
<reference evidence="3" key="1">
    <citation type="submission" date="2023-11" db="UniProtKB">
        <authorList>
            <consortium name="WormBaseParasite"/>
        </authorList>
    </citation>
    <scope>IDENTIFICATION</scope>
</reference>
<dbReference type="InterPro" id="IPR043502">
    <property type="entry name" value="DNA/RNA_pol_sf"/>
</dbReference>
<dbReference type="Pfam" id="PF00078">
    <property type="entry name" value="RVT_1"/>
    <property type="match status" value="1"/>
</dbReference>
<evidence type="ECO:0000259" key="1">
    <source>
        <dbReference type="PROSITE" id="PS50878"/>
    </source>
</evidence>
<dbReference type="PANTHER" id="PTHR21301:SF10">
    <property type="entry name" value="REVERSE TRANSCRIPTASE DOMAIN-CONTAINING PROTEIN"/>
    <property type="match status" value="1"/>
</dbReference>
<protein>
    <recommendedName>
        <fullName evidence="1">Reverse transcriptase domain-containing protein</fullName>
    </recommendedName>
</protein>